<name>A0AAV2BUG9_9ARAC</name>
<dbReference type="AlphaFoldDB" id="A0AAV2BUG9"/>
<dbReference type="EMBL" id="CAXIEN010000483">
    <property type="protein sequence ID" value="CAL1299059.1"/>
    <property type="molecule type" value="Genomic_DNA"/>
</dbReference>
<gene>
    <name evidence="1" type="ORF">LARSCL_LOCUS21124</name>
</gene>
<dbReference type="Proteomes" id="UP001497382">
    <property type="component" value="Unassembled WGS sequence"/>
</dbReference>
<accession>A0AAV2BUG9</accession>
<comment type="caution">
    <text evidence="1">The sequence shown here is derived from an EMBL/GenBank/DDBJ whole genome shotgun (WGS) entry which is preliminary data.</text>
</comment>
<organism evidence="1 2">
    <name type="scientific">Larinioides sclopetarius</name>
    <dbReference type="NCBI Taxonomy" id="280406"/>
    <lineage>
        <taxon>Eukaryota</taxon>
        <taxon>Metazoa</taxon>
        <taxon>Ecdysozoa</taxon>
        <taxon>Arthropoda</taxon>
        <taxon>Chelicerata</taxon>
        <taxon>Arachnida</taxon>
        <taxon>Araneae</taxon>
        <taxon>Araneomorphae</taxon>
        <taxon>Entelegynae</taxon>
        <taxon>Araneoidea</taxon>
        <taxon>Araneidae</taxon>
        <taxon>Larinioides</taxon>
    </lineage>
</organism>
<reference evidence="1 2" key="1">
    <citation type="submission" date="2024-04" db="EMBL/GenBank/DDBJ databases">
        <authorList>
            <person name="Rising A."/>
            <person name="Reimegard J."/>
            <person name="Sonavane S."/>
            <person name="Akerstrom W."/>
            <person name="Nylinder S."/>
            <person name="Hedman E."/>
            <person name="Kallberg Y."/>
        </authorList>
    </citation>
    <scope>NUCLEOTIDE SEQUENCE [LARGE SCALE GENOMIC DNA]</scope>
</reference>
<sequence>MKKKKRNLQCNYNSSFTCFCHFQLLVEIVLSSQVFEKDLPFHQHFAKTLE</sequence>
<protein>
    <submittedName>
        <fullName evidence="1">Uncharacterized protein</fullName>
    </submittedName>
</protein>
<proteinExistence type="predicted"/>
<keyword evidence="2" id="KW-1185">Reference proteome</keyword>
<evidence type="ECO:0000313" key="1">
    <source>
        <dbReference type="EMBL" id="CAL1299059.1"/>
    </source>
</evidence>
<evidence type="ECO:0000313" key="2">
    <source>
        <dbReference type="Proteomes" id="UP001497382"/>
    </source>
</evidence>